<dbReference type="RefSeq" id="WP_013740849.1">
    <property type="nucleotide sequence ID" value="NC_015437.1"/>
</dbReference>
<dbReference type="EMBL" id="CP002637">
    <property type="protein sequence ID" value="AEC00301.1"/>
    <property type="molecule type" value="Genomic_DNA"/>
</dbReference>
<dbReference type="AlphaFoldDB" id="F4F0W3"/>
<name>F4F0W3_SELS3</name>
<keyword evidence="2" id="KW-1185">Reference proteome</keyword>
<sequence>MKIIRPNVRLSLRLGGLAKAHSAMNGISTAEYVGNLVYDDLKKRYPQWMEDVPREEAYLPLNAKK</sequence>
<dbReference type="KEGG" id="ssg:Selsp_1342"/>
<evidence type="ECO:0000313" key="1">
    <source>
        <dbReference type="EMBL" id="AEC00301.1"/>
    </source>
</evidence>
<dbReference type="HOGENOM" id="CLU_2847393_0_0_9"/>
<accession>F4F0W3</accession>
<organism evidence="1 2">
    <name type="scientific">Selenomonas sputigena (strain ATCC 35185 / DSM 20758 / CCUG 44933 / VPI D19B-28)</name>
    <dbReference type="NCBI Taxonomy" id="546271"/>
    <lineage>
        <taxon>Bacteria</taxon>
        <taxon>Bacillati</taxon>
        <taxon>Bacillota</taxon>
        <taxon>Negativicutes</taxon>
        <taxon>Selenomonadales</taxon>
        <taxon>Selenomonadaceae</taxon>
        <taxon>Selenomonas</taxon>
    </lineage>
</organism>
<proteinExistence type="predicted"/>
<evidence type="ECO:0000313" key="2">
    <source>
        <dbReference type="Proteomes" id="UP000011124"/>
    </source>
</evidence>
<reference evidence="1 2" key="1">
    <citation type="submission" date="2011-04" db="EMBL/GenBank/DDBJ databases">
        <title>The complete genome of Selenomonas sputigena DSM 20758.</title>
        <authorList>
            <consortium name="US DOE Joint Genome Institute (JGI-PGF)"/>
            <person name="Lucas S."/>
            <person name="Copeland A."/>
            <person name="Lapidus A."/>
            <person name="Bruce D."/>
            <person name="Goodwin L."/>
            <person name="Pitluck S."/>
            <person name="Peters L."/>
            <person name="Kyrpides N."/>
            <person name="Mavromatis K."/>
            <person name="Ivanova N."/>
            <person name="Ovchinnikova G."/>
            <person name="Teshima H."/>
            <person name="Detter J.C."/>
            <person name="Tapia R."/>
            <person name="Han C."/>
            <person name="Land M."/>
            <person name="Hauser L."/>
            <person name="Markowitz V."/>
            <person name="Cheng J.-F."/>
            <person name="Hugenholtz P."/>
            <person name="Woyke T."/>
            <person name="Wu D."/>
            <person name="Gronow S."/>
            <person name="Wellnitz S."/>
            <person name="Schneider S."/>
            <person name="Klenk H.-P."/>
            <person name="Eisen J.A."/>
        </authorList>
    </citation>
    <scope>NUCLEOTIDE SEQUENCE [LARGE SCALE GENOMIC DNA]</scope>
    <source>
        <strain evidence="2">ATCC 35185 / DSM 20758 / VPI D19B-28</strain>
    </source>
</reference>
<dbReference type="Proteomes" id="UP000011124">
    <property type="component" value="Chromosome"/>
</dbReference>
<protein>
    <submittedName>
        <fullName evidence="1">Uncharacterized protein</fullName>
    </submittedName>
</protein>
<gene>
    <name evidence="1" type="ordered locus">Selsp_1342</name>
</gene>